<dbReference type="AlphaFoldDB" id="A0A519BMQ1"/>
<feature type="transmembrane region" description="Helical" evidence="6">
    <location>
        <begin position="179"/>
        <end position="198"/>
    </location>
</feature>
<feature type="transmembrane region" description="Helical" evidence="6">
    <location>
        <begin position="61"/>
        <end position="81"/>
    </location>
</feature>
<name>A0A519BMQ1_9DELT</name>
<feature type="transmembrane region" description="Helical" evidence="6">
    <location>
        <begin position="228"/>
        <end position="249"/>
    </location>
</feature>
<dbReference type="CDD" id="cd06581">
    <property type="entry name" value="TM_PBP1_LivM_like"/>
    <property type="match status" value="1"/>
</dbReference>
<dbReference type="InterPro" id="IPR043428">
    <property type="entry name" value="LivM-like"/>
</dbReference>
<feature type="transmembrane region" description="Helical" evidence="6">
    <location>
        <begin position="101"/>
        <end position="126"/>
    </location>
</feature>
<organism evidence="7 8">
    <name type="scientific">Candidatus Acididesulfobacter diazotrophicus</name>
    <dbReference type="NCBI Taxonomy" id="2597226"/>
    <lineage>
        <taxon>Bacteria</taxon>
        <taxon>Deltaproteobacteria</taxon>
        <taxon>Candidatus Acidulodesulfobacterales</taxon>
        <taxon>Candidatus Acididesulfobacter</taxon>
    </lineage>
</organism>
<evidence type="ECO:0000313" key="7">
    <source>
        <dbReference type="EMBL" id="RZD18535.1"/>
    </source>
</evidence>
<dbReference type="EMBL" id="SGBB01000008">
    <property type="protein sequence ID" value="RZD18535.1"/>
    <property type="molecule type" value="Genomic_DNA"/>
</dbReference>
<dbReference type="Proteomes" id="UP000319296">
    <property type="component" value="Unassembled WGS sequence"/>
</dbReference>
<evidence type="ECO:0000256" key="6">
    <source>
        <dbReference type="SAM" id="Phobius"/>
    </source>
</evidence>
<sequence length="352" mass="38742">MENFIRKNLIVIFLVILASVVLFLPIYYVNLFGKYFVFAIIAVGIDIIWGYTGILSLGQGVFFSLGAYCMAMYLKLQTGALPDFMVWSGFKSVPYFLSLFANAWFAIPMAIILPMLLAVIISVPIFRSNIKGVYFSILTEALALVFSLVFIAQQSYTGGSSGITDFQSLFGYSLGSSDTIRGLFLITAAVLIGIYLLIEWMLSSQLGKILVAIRDGENRLKFLGYDTIRYKVFIFTLSAGIMGLAGALFVPQIGIVSPATFGIFFSIEMVIWVAVGGRGTLIGAIIGAIVVSGIKTFSSGIFPEGWLYILGGLFILVTIVFPGGIMGIWKRYKVFEQVNLDKKFLKDLNEEK</sequence>
<feature type="transmembrane region" description="Helical" evidence="6">
    <location>
        <begin position="255"/>
        <end position="274"/>
    </location>
</feature>
<dbReference type="PANTHER" id="PTHR30482:SF4">
    <property type="entry name" value="SLR1201 PROTEIN"/>
    <property type="match status" value="1"/>
</dbReference>
<feature type="transmembrane region" description="Helical" evidence="6">
    <location>
        <begin position="35"/>
        <end position="54"/>
    </location>
</feature>
<protein>
    <submittedName>
        <fullName evidence="7">Urea ABC transporter permease subunit UrtC</fullName>
    </submittedName>
</protein>
<evidence type="ECO:0000256" key="1">
    <source>
        <dbReference type="ARBA" id="ARBA00004651"/>
    </source>
</evidence>
<feature type="transmembrane region" description="Helical" evidence="6">
    <location>
        <begin position="133"/>
        <end position="152"/>
    </location>
</feature>
<gene>
    <name evidence="7" type="primary">urtC</name>
    <name evidence="7" type="ORF">EVG15_05760</name>
</gene>
<dbReference type="NCBIfam" id="TIGR03408">
    <property type="entry name" value="urea_trans_UrtC"/>
    <property type="match status" value="1"/>
</dbReference>
<dbReference type="GO" id="GO:0005886">
    <property type="term" value="C:plasma membrane"/>
    <property type="evidence" value="ECO:0007669"/>
    <property type="project" value="UniProtKB-SubCell"/>
</dbReference>
<evidence type="ECO:0000256" key="4">
    <source>
        <dbReference type="ARBA" id="ARBA00022989"/>
    </source>
</evidence>
<feature type="transmembrane region" description="Helical" evidence="6">
    <location>
        <begin position="9"/>
        <end position="29"/>
    </location>
</feature>
<keyword evidence="2" id="KW-1003">Cell membrane</keyword>
<keyword evidence="3 6" id="KW-0812">Transmembrane</keyword>
<comment type="caution">
    <text evidence="7">The sequence shown here is derived from an EMBL/GenBank/DDBJ whole genome shotgun (WGS) entry which is preliminary data.</text>
</comment>
<keyword evidence="5 6" id="KW-0472">Membrane</keyword>
<evidence type="ECO:0000256" key="3">
    <source>
        <dbReference type="ARBA" id="ARBA00022692"/>
    </source>
</evidence>
<dbReference type="InterPro" id="IPR001851">
    <property type="entry name" value="ABC_transp_permease"/>
</dbReference>
<feature type="transmembrane region" description="Helical" evidence="6">
    <location>
        <begin position="308"/>
        <end position="329"/>
    </location>
</feature>
<proteinExistence type="predicted"/>
<keyword evidence="4 6" id="KW-1133">Transmembrane helix</keyword>
<evidence type="ECO:0000256" key="2">
    <source>
        <dbReference type="ARBA" id="ARBA00022475"/>
    </source>
</evidence>
<evidence type="ECO:0000313" key="8">
    <source>
        <dbReference type="Proteomes" id="UP000319296"/>
    </source>
</evidence>
<comment type="subcellular location">
    <subcellularLocation>
        <location evidence="1">Cell membrane</location>
        <topology evidence="1">Multi-pass membrane protein</topology>
    </subcellularLocation>
</comment>
<accession>A0A519BMQ1</accession>
<dbReference type="GO" id="GO:0015658">
    <property type="term" value="F:branched-chain amino acid transmembrane transporter activity"/>
    <property type="evidence" value="ECO:0007669"/>
    <property type="project" value="InterPro"/>
</dbReference>
<dbReference type="InterPro" id="IPR017778">
    <property type="entry name" value="ABC_transptr_urea_perm_UrtC"/>
</dbReference>
<feature type="transmembrane region" description="Helical" evidence="6">
    <location>
        <begin position="281"/>
        <end position="302"/>
    </location>
</feature>
<reference evidence="7 8" key="1">
    <citation type="journal article" date="2019" name="ISME J.">
        <title>Insights into ecological role of a new deltaproteobacterial order Candidatus Acidulodesulfobacterales by metagenomics and metatranscriptomics.</title>
        <authorList>
            <person name="Tan S."/>
            <person name="Liu J."/>
            <person name="Fang Y."/>
            <person name="Hedlund B.P."/>
            <person name="Lian Z.H."/>
            <person name="Huang L.Y."/>
            <person name="Li J.T."/>
            <person name="Huang L.N."/>
            <person name="Li W.J."/>
            <person name="Jiang H.C."/>
            <person name="Dong H.L."/>
            <person name="Shu W.S."/>
        </authorList>
    </citation>
    <scope>NUCLEOTIDE SEQUENCE [LARGE SCALE GENOMIC DNA]</scope>
    <source>
        <strain evidence="7">AP1</strain>
    </source>
</reference>
<dbReference type="PANTHER" id="PTHR30482">
    <property type="entry name" value="HIGH-AFFINITY BRANCHED-CHAIN AMINO ACID TRANSPORT SYSTEM PERMEASE"/>
    <property type="match status" value="1"/>
</dbReference>
<evidence type="ECO:0000256" key="5">
    <source>
        <dbReference type="ARBA" id="ARBA00023136"/>
    </source>
</evidence>
<dbReference type="Pfam" id="PF02653">
    <property type="entry name" value="BPD_transp_2"/>
    <property type="match status" value="1"/>
</dbReference>